<accession>A0ABP1NPE6</accession>
<feature type="region of interest" description="Disordered" evidence="1">
    <location>
        <begin position="381"/>
        <end position="405"/>
    </location>
</feature>
<gene>
    <name evidence="3" type="ORF">XYLVIOL_LOCUS5368</name>
</gene>
<name>A0ABP1NPE6_XYLVO</name>
<dbReference type="Proteomes" id="UP001642520">
    <property type="component" value="Unassembled WGS sequence"/>
</dbReference>
<evidence type="ECO:0000256" key="1">
    <source>
        <dbReference type="SAM" id="MobiDB-lite"/>
    </source>
</evidence>
<feature type="chain" id="PRO_5046180113" evidence="2">
    <location>
        <begin position="24"/>
        <end position="429"/>
    </location>
</feature>
<keyword evidence="4" id="KW-1185">Reference proteome</keyword>
<protein>
    <submittedName>
        <fullName evidence="3">Uncharacterized protein</fullName>
    </submittedName>
</protein>
<dbReference type="EMBL" id="CAXAJV020001292">
    <property type="protein sequence ID" value="CAL7942096.1"/>
    <property type="molecule type" value="Genomic_DNA"/>
</dbReference>
<organism evidence="3 4">
    <name type="scientific">Xylocopa violacea</name>
    <name type="common">Violet carpenter bee</name>
    <name type="synonym">Apis violacea</name>
    <dbReference type="NCBI Taxonomy" id="135666"/>
    <lineage>
        <taxon>Eukaryota</taxon>
        <taxon>Metazoa</taxon>
        <taxon>Ecdysozoa</taxon>
        <taxon>Arthropoda</taxon>
        <taxon>Hexapoda</taxon>
        <taxon>Insecta</taxon>
        <taxon>Pterygota</taxon>
        <taxon>Neoptera</taxon>
        <taxon>Endopterygota</taxon>
        <taxon>Hymenoptera</taxon>
        <taxon>Apocrita</taxon>
        <taxon>Aculeata</taxon>
        <taxon>Apoidea</taxon>
        <taxon>Anthophila</taxon>
        <taxon>Apidae</taxon>
        <taxon>Xylocopa</taxon>
        <taxon>Xylocopa</taxon>
    </lineage>
</organism>
<feature type="signal peptide" evidence="2">
    <location>
        <begin position="1"/>
        <end position="23"/>
    </location>
</feature>
<sequence>MFERNFRTLALFCLLVNAILGSAQFQSWDQQTRRFRHASCPSCRRERPDALVSWDRPPRRGLYPEFEPEIDPWHVSQPYRPKPNFYPPLRSNPYENPYSDPYNNRYNGALRGRGAPGFVRPEGASRRENLFTIGRDLDFDMAPAQAAPVPSIGGFIPPVQPQTPFSRAPIKTPYGKPSFYDLIRGQSNLVPDNGYTDYSLPVSEPYFDGTKRYPSLYKETNREFRPIFRADRYLDDSIEQSNPMVEPEQRFRGHVAYGTGPASIQTQERNEIVRPRKNRLEHVRLINTPEVKYSRYDPYNSSPDLSLSRAVQKLGKGVMGVANGSRWQNWFEEQRRQQTGGRSVAKSEENGNQVMVVEKTNESSRSGGHFDLSQKLGESIGQRNSQDEGKSCDGSSIGDVSQSQLVSVERTPQSVVLEATTTQQPVIVG</sequence>
<evidence type="ECO:0000256" key="2">
    <source>
        <dbReference type="SAM" id="SignalP"/>
    </source>
</evidence>
<evidence type="ECO:0000313" key="3">
    <source>
        <dbReference type="EMBL" id="CAL7942096.1"/>
    </source>
</evidence>
<keyword evidence="2" id="KW-0732">Signal</keyword>
<reference evidence="3 4" key="1">
    <citation type="submission" date="2024-08" db="EMBL/GenBank/DDBJ databases">
        <authorList>
            <person name="Will J Nash"/>
            <person name="Angela Man"/>
            <person name="Seanna McTaggart"/>
            <person name="Kendall Baker"/>
            <person name="Tom Barker"/>
            <person name="Leah Catchpole"/>
            <person name="Alex Durrant"/>
            <person name="Karim Gharbi"/>
            <person name="Naomi Irish"/>
            <person name="Gemy Kaithakottil"/>
            <person name="Debby Ku"/>
            <person name="Aaliyah Providence"/>
            <person name="Felix Shaw"/>
            <person name="David Swarbreck"/>
            <person name="Chris Watkins"/>
            <person name="Ann M. McCartney"/>
            <person name="Giulio Formenti"/>
            <person name="Alice Mouton"/>
            <person name="Noel Vella"/>
            <person name="Bjorn M von Reumont"/>
            <person name="Adriana Vella"/>
            <person name="Wilfried Haerty"/>
        </authorList>
    </citation>
    <scope>NUCLEOTIDE SEQUENCE [LARGE SCALE GENOMIC DNA]</scope>
</reference>
<proteinExistence type="predicted"/>
<comment type="caution">
    <text evidence="3">The sequence shown here is derived from an EMBL/GenBank/DDBJ whole genome shotgun (WGS) entry which is preliminary data.</text>
</comment>
<evidence type="ECO:0000313" key="4">
    <source>
        <dbReference type="Proteomes" id="UP001642520"/>
    </source>
</evidence>